<evidence type="ECO:0000259" key="3">
    <source>
        <dbReference type="PROSITE" id="PS01124"/>
    </source>
</evidence>
<dbReference type="PANTHER" id="PTHR43436:SF1">
    <property type="entry name" value="TRANSCRIPTIONAL REGULATORY PROTEIN"/>
    <property type="match status" value="1"/>
</dbReference>
<dbReference type="InterPro" id="IPR009594">
    <property type="entry name" value="Tscrpt_reg_HTH_AraC_N"/>
</dbReference>
<keyword evidence="2" id="KW-0804">Transcription</keyword>
<accession>A0ABU3R9S3</accession>
<dbReference type="Pfam" id="PF06719">
    <property type="entry name" value="AraC_N"/>
    <property type="match status" value="1"/>
</dbReference>
<dbReference type="PANTHER" id="PTHR43436">
    <property type="entry name" value="ARAC-FAMILY TRANSCRIPTIONAL REGULATOR"/>
    <property type="match status" value="1"/>
</dbReference>
<dbReference type="Proteomes" id="UP001260980">
    <property type="component" value="Unassembled WGS sequence"/>
</dbReference>
<feature type="domain" description="HTH araC/xylS-type" evidence="3">
    <location>
        <begin position="196"/>
        <end position="294"/>
    </location>
</feature>
<sequence length="300" mass="34362">MDRQLELREHIVNLIERHSRQNNGSHPTSIPSLILFRQDKRTTPTHGVHDRSICFVFQGKKEVTLAQELYRYESAEYIAASVDLPVISQVIEASPEAPYLALKLKFTPEQILEVIQESKIQTHPEEHAKRGLFVGKMEEALLDAVKRFVQLLDHPEEIPLLAPLITKEILFRVIQGNHGIALEQIVKDGSGAYRIIHAIDHIKQNFEKPLRIDDLAEIANMSVPSLYRHFKDITAMSPIQFQKHLRLQAARSLLLSEPTKAAEVAFRVGYESPSHFSREYTRMFGLSPIQDIKRLRTLNV</sequence>
<evidence type="ECO:0000256" key="1">
    <source>
        <dbReference type="ARBA" id="ARBA00023015"/>
    </source>
</evidence>
<evidence type="ECO:0000313" key="5">
    <source>
        <dbReference type="Proteomes" id="UP001260980"/>
    </source>
</evidence>
<protein>
    <submittedName>
        <fullName evidence="4">AraC family transcriptional regulator</fullName>
    </submittedName>
</protein>
<dbReference type="InterPro" id="IPR018060">
    <property type="entry name" value="HTH_AraC"/>
</dbReference>
<proteinExistence type="predicted"/>
<dbReference type="Gene3D" id="1.10.10.60">
    <property type="entry name" value="Homeodomain-like"/>
    <property type="match status" value="1"/>
</dbReference>
<keyword evidence="5" id="KW-1185">Reference proteome</keyword>
<gene>
    <name evidence="4" type="ORF">RQP52_07900</name>
</gene>
<comment type="caution">
    <text evidence="4">The sequence shown here is derived from an EMBL/GenBank/DDBJ whole genome shotgun (WGS) entry which is preliminary data.</text>
</comment>
<evidence type="ECO:0000256" key="2">
    <source>
        <dbReference type="ARBA" id="ARBA00023163"/>
    </source>
</evidence>
<name>A0ABU3R9S3_9BACL</name>
<dbReference type="SUPFAM" id="SSF46689">
    <property type="entry name" value="Homeodomain-like"/>
    <property type="match status" value="2"/>
</dbReference>
<organism evidence="4 5">
    <name type="scientific">Paenibacillus violae</name>
    <dbReference type="NCBI Taxonomy" id="3077234"/>
    <lineage>
        <taxon>Bacteria</taxon>
        <taxon>Bacillati</taxon>
        <taxon>Bacillota</taxon>
        <taxon>Bacilli</taxon>
        <taxon>Bacillales</taxon>
        <taxon>Paenibacillaceae</taxon>
        <taxon>Paenibacillus</taxon>
    </lineage>
</organism>
<dbReference type="InterPro" id="IPR009057">
    <property type="entry name" value="Homeodomain-like_sf"/>
</dbReference>
<evidence type="ECO:0000313" key="4">
    <source>
        <dbReference type="EMBL" id="MDU0201008.1"/>
    </source>
</evidence>
<reference evidence="4 5" key="1">
    <citation type="submission" date="2023-10" db="EMBL/GenBank/DDBJ databases">
        <title>Paenibacillus strain PFR10 Genome sequencing and assembly.</title>
        <authorList>
            <person name="Kim I."/>
        </authorList>
    </citation>
    <scope>NUCLEOTIDE SEQUENCE [LARGE SCALE GENOMIC DNA]</scope>
    <source>
        <strain evidence="4 5">PFR10</strain>
    </source>
</reference>
<keyword evidence="1" id="KW-0805">Transcription regulation</keyword>
<dbReference type="PROSITE" id="PS01124">
    <property type="entry name" value="HTH_ARAC_FAMILY_2"/>
    <property type="match status" value="1"/>
</dbReference>
<dbReference type="SMART" id="SM00342">
    <property type="entry name" value="HTH_ARAC"/>
    <property type="match status" value="1"/>
</dbReference>
<dbReference type="Pfam" id="PF12833">
    <property type="entry name" value="HTH_18"/>
    <property type="match status" value="1"/>
</dbReference>
<dbReference type="EMBL" id="JAWCUD010000002">
    <property type="protein sequence ID" value="MDU0201008.1"/>
    <property type="molecule type" value="Genomic_DNA"/>
</dbReference>
<dbReference type="RefSeq" id="WP_315950667.1">
    <property type="nucleotide sequence ID" value="NZ_JAWCUD010000002.1"/>
</dbReference>